<comment type="caution">
    <text evidence="2">The sequence shown here is derived from an EMBL/GenBank/DDBJ whole genome shotgun (WGS) entry which is preliminary data.</text>
</comment>
<dbReference type="AlphaFoldDB" id="A0AA88HQ98"/>
<protein>
    <submittedName>
        <fullName evidence="2">Uncharacterized protein</fullName>
    </submittedName>
</protein>
<accession>A0AA88HQ98</accession>
<evidence type="ECO:0000256" key="1">
    <source>
        <dbReference type="SAM" id="MobiDB-lite"/>
    </source>
</evidence>
<dbReference type="Proteomes" id="UP001187531">
    <property type="component" value="Unassembled WGS sequence"/>
</dbReference>
<proteinExistence type="predicted"/>
<name>A0AA88HQ98_ARTSF</name>
<reference evidence="2" key="1">
    <citation type="submission" date="2023-07" db="EMBL/GenBank/DDBJ databases">
        <title>Chromosome-level genome assembly of Artemia franciscana.</title>
        <authorList>
            <person name="Jo E."/>
        </authorList>
    </citation>
    <scope>NUCLEOTIDE SEQUENCE</scope>
    <source>
        <tissue evidence="2">Whole body</tissue>
    </source>
</reference>
<evidence type="ECO:0000313" key="3">
    <source>
        <dbReference type="Proteomes" id="UP001187531"/>
    </source>
</evidence>
<sequence>MFFQLHSPSSRLVIDNNIKRKSSLRKREPAFDFLWWFWVMHLEYNVMSQCEITTKFIGFSTDPILLKAGFWVFLKSTDLDNDEIIDESAEVSSVPSVTIVQSSEQVVVKPFIQKRPQPFTRLQRPSLPRRINDSPLRQRQHQPTPDPLLSESDSDCYDESDVEVVDNFKENKLEKVKIVNGRIRGGSRSLPYTSIYFKYWAVTTTYLDEALSISIEGAAVYKRQQYLPESPVCSSISQRKSQSSESKATLKPKNGKICCMLELTDFIYNLIDGEYLLGRGLIRRETRWVNPVVFVEEFVKGL</sequence>
<gene>
    <name evidence="2" type="ORF">QYM36_012874</name>
</gene>
<keyword evidence="3" id="KW-1185">Reference proteome</keyword>
<dbReference type="EMBL" id="JAVRJZ010000016">
    <property type="protein sequence ID" value="KAK2711891.1"/>
    <property type="molecule type" value="Genomic_DNA"/>
</dbReference>
<organism evidence="2 3">
    <name type="scientific">Artemia franciscana</name>
    <name type="common">Brine shrimp</name>
    <name type="synonym">Artemia sanfranciscana</name>
    <dbReference type="NCBI Taxonomy" id="6661"/>
    <lineage>
        <taxon>Eukaryota</taxon>
        <taxon>Metazoa</taxon>
        <taxon>Ecdysozoa</taxon>
        <taxon>Arthropoda</taxon>
        <taxon>Crustacea</taxon>
        <taxon>Branchiopoda</taxon>
        <taxon>Anostraca</taxon>
        <taxon>Artemiidae</taxon>
        <taxon>Artemia</taxon>
    </lineage>
</organism>
<evidence type="ECO:0000313" key="2">
    <source>
        <dbReference type="EMBL" id="KAK2711891.1"/>
    </source>
</evidence>
<feature type="region of interest" description="Disordered" evidence="1">
    <location>
        <begin position="123"/>
        <end position="155"/>
    </location>
</feature>